<evidence type="ECO:0000256" key="6">
    <source>
        <dbReference type="ARBA" id="ARBA00022777"/>
    </source>
</evidence>
<evidence type="ECO:0000256" key="1">
    <source>
        <dbReference type="ARBA" id="ARBA00005790"/>
    </source>
</evidence>
<dbReference type="AlphaFoldDB" id="A0A194ADV0"/>
<dbReference type="InterPro" id="IPR020590">
    <property type="entry name" value="Guanylate_kinase_CS"/>
</dbReference>
<dbReference type="CDD" id="cd00071">
    <property type="entry name" value="GMPK"/>
    <property type="match status" value="1"/>
</dbReference>
<evidence type="ECO:0000259" key="10">
    <source>
        <dbReference type="PROSITE" id="PS50052"/>
    </source>
</evidence>
<dbReference type="InterPro" id="IPR008145">
    <property type="entry name" value="GK/Ca_channel_bsu"/>
</dbReference>
<evidence type="ECO:0000256" key="9">
    <source>
        <dbReference type="HAMAP-Rule" id="MF_00328"/>
    </source>
</evidence>
<dbReference type="PROSITE" id="PS50052">
    <property type="entry name" value="GUANYLATE_KINASE_2"/>
    <property type="match status" value="1"/>
</dbReference>
<dbReference type="Pfam" id="PF00625">
    <property type="entry name" value="Guanylate_kin"/>
    <property type="match status" value="1"/>
</dbReference>
<proteinExistence type="inferred from homology"/>
<evidence type="ECO:0000313" key="11">
    <source>
        <dbReference type="EMBL" id="GAU07513.1"/>
    </source>
</evidence>
<comment type="caution">
    <text evidence="11">The sequence shown here is derived from an EMBL/GenBank/DDBJ whole genome shotgun (WGS) entry which is preliminary data.</text>
</comment>
<comment type="subcellular location">
    <subcellularLocation>
        <location evidence="9">Cytoplasm</location>
    </subcellularLocation>
</comment>
<evidence type="ECO:0000313" key="12">
    <source>
        <dbReference type="Proteomes" id="UP000095200"/>
    </source>
</evidence>
<evidence type="ECO:0000256" key="8">
    <source>
        <dbReference type="ARBA" id="ARBA00030128"/>
    </source>
</evidence>
<dbReference type="FunFam" id="3.30.63.10:FF:000002">
    <property type="entry name" value="Guanylate kinase 1"/>
    <property type="match status" value="1"/>
</dbReference>
<gene>
    <name evidence="9" type="primary">gmk</name>
    <name evidence="11" type="ORF">DPF_0198</name>
</gene>
<dbReference type="PROSITE" id="PS00856">
    <property type="entry name" value="GUANYLATE_KINASE_1"/>
    <property type="match status" value="1"/>
</dbReference>
<keyword evidence="5 9" id="KW-0547">Nucleotide-binding</keyword>
<feature type="binding site" evidence="9">
    <location>
        <begin position="13"/>
        <end position="20"/>
    </location>
    <ligand>
        <name>ATP</name>
        <dbReference type="ChEBI" id="CHEBI:30616"/>
    </ligand>
</feature>
<comment type="function">
    <text evidence="9">Essential for recycling GMP and indirectly, cGMP.</text>
</comment>
<dbReference type="GO" id="GO:0004385">
    <property type="term" value="F:GMP kinase activity"/>
    <property type="evidence" value="ECO:0007669"/>
    <property type="project" value="UniProtKB-UniRule"/>
</dbReference>
<keyword evidence="9" id="KW-0963">Cytoplasm</keyword>
<dbReference type="PANTHER" id="PTHR23117:SF13">
    <property type="entry name" value="GUANYLATE KINASE"/>
    <property type="match status" value="1"/>
</dbReference>
<accession>A0A194ADV0</accession>
<evidence type="ECO:0000256" key="7">
    <source>
        <dbReference type="ARBA" id="ARBA00022840"/>
    </source>
</evidence>
<dbReference type="SMART" id="SM00072">
    <property type="entry name" value="GuKc"/>
    <property type="match status" value="1"/>
</dbReference>
<keyword evidence="12" id="KW-1185">Reference proteome</keyword>
<feature type="domain" description="Guanylate kinase-like" evidence="10">
    <location>
        <begin position="6"/>
        <end position="184"/>
    </location>
</feature>
<evidence type="ECO:0000256" key="2">
    <source>
        <dbReference type="ARBA" id="ARBA00012961"/>
    </source>
</evidence>
<comment type="similarity">
    <text evidence="1 9">Belongs to the guanylate kinase family.</text>
</comment>
<evidence type="ECO:0000256" key="4">
    <source>
        <dbReference type="ARBA" id="ARBA00022679"/>
    </source>
</evidence>
<dbReference type="InterPro" id="IPR017665">
    <property type="entry name" value="Guanylate_kinase"/>
</dbReference>
<keyword evidence="6 9" id="KW-0418">Kinase</keyword>
<dbReference type="GO" id="GO:0005829">
    <property type="term" value="C:cytosol"/>
    <property type="evidence" value="ECO:0007669"/>
    <property type="project" value="TreeGrafter"/>
</dbReference>
<dbReference type="OrthoDB" id="9808150at2"/>
<dbReference type="EMBL" id="BDFE01000004">
    <property type="protein sequence ID" value="GAU07513.1"/>
    <property type="molecule type" value="Genomic_DNA"/>
</dbReference>
<evidence type="ECO:0000256" key="3">
    <source>
        <dbReference type="ARBA" id="ARBA00016296"/>
    </source>
</evidence>
<sequence length="203" mass="22957">MIERTGLPLVISAPSGTGKSTLIARLRQEFPAFAFSISCTTRAPRPGEIHGKDYYFLDKKTFLQRRDNHFFAEWASVHGNLYGTPLEATQTILAQGKDIIFDIDVQGARQLKQTLPQSCFVFLFPPSLKALESRLVKRGTDSREVIAKRLANARDEINQCDLFEFWIINDDLDTAYEELRAVYLAARARAIHRPGLKQTLLAT</sequence>
<name>A0A194ADV0_9BACT</name>
<organism evidence="11 12">
    <name type="scientific">Desulfoplanes formicivorans</name>
    <dbReference type="NCBI Taxonomy" id="1592317"/>
    <lineage>
        <taxon>Bacteria</taxon>
        <taxon>Pseudomonadati</taxon>
        <taxon>Thermodesulfobacteriota</taxon>
        <taxon>Desulfovibrionia</taxon>
        <taxon>Desulfovibrionales</taxon>
        <taxon>Desulfoplanaceae</taxon>
        <taxon>Desulfoplanes</taxon>
    </lineage>
</organism>
<dbReference type="Proteomes" id="UP000095200">
    <property type="component" value="Unassembled WGS sequence"/>
</dbReference>
<dbReference type="InterPro" id="IPR008144">
    <property type="entry name" value="Guanylate_kin-like_dom"/>
</dbReference>
<reference evidence="12" key="1">
    <citation type="submission" date="2016-06" db="EMBL/GenBank/DDBJ databases">
        <title>Draft genome sequence of Desulfoplanes formicivorans strain Pf12B.</title>
        <authorList>
            <person name="Watanabe M."/>
            <person name="Kojima H."/>
            <person name="Fukui M."/>
        </authorList>
    </citation>
    <scope>NUCLEOTIDE SEQUENCE [LARGE SCALE GENOMIC DNA]</scope>
    <source>
        <strain evidence="12">Pf12B</strain>
    </source>
</reference>
<dbReference type="Gene3D" id="3.40.50.300">
    <property type="entry name" value="P-loop containing nucleotide triphosphate hydrolases"/>
    <property type="match status" value="2"/>
</dbReference>
<dbReference type="SUPFAM" id="SSF52540">
    <property type="entry name" value="P-loop containing nucleoside triphosphate hydrolases"/>
    <property type="match status" value="1"/>
</dbReference>
<dbReference type="EC" id="2.7.4.8" evidence="2 9"/>
<dbReference type="GO" id="GO:0005524">
    <property type="term" value="F:ATP binding"/>
    <property type="evidence" value="ECO:0007669"/>
    <property type="project" value="UniProtKB-UniRule"/>
</dbReference>
<dbReference type="STRING" id="1592317.DPF_0198"/>
<comment type="catalytic activity">
    <reaction evidence="9">
        <text>GMP + ATP = GDP + ADP</text>
        <dbReference type="Rhea" id="RHEA:20780"/>
        <dbReference type="ChEBI" id="CHEBI:30616"/>
        <dbReference type="ChEBI" id="CHEBI:58115"/>
        <dbReference type="ChEBI" id="CHEBI:58189"/>
        <dbReference type="ChEBI" id="CHEBI:456216"/>
        <dbReference type="EC" id="2.7.4.8"/>
    </reaction>
</comment>
<dbReference type="Gene3D" id="3.30.63.10">
    <property type="entry name" value="Guanylate Kinase phosphate binding domain"/>
    <property type="match status" value="1"/>
</dbReference>
<dbReference type="NCBIfam" id="TIGR03263">
    <property type="entry name" value="guanyl_kin"/>
    <property type="match status" value="1"/>
</dbReference>
<keyword evidence="4 9" id="KW-0808">Transferase</keyword>
<dbReference type="PANTHER" id="PTHR23117">
    <property type="entry name" value="GUANYLATE KINASE-RELATED"/>
    <property type="match status" value="1"/>
</dbReference>
<dbReference type="RefSeq" id="WP_069857010.1">
    <property type="nucleotide sequence ID" value="NZ_BDFE01000004.1"/>
</dbReference>
<protein>
    <recommendedName>
        <fullName evidence="3 9">Guanylate kinase</fullName>
        <ecNumber evidence="2 9">2.7.4.8</ecNumber>
    </recommendedName>
    <alternativeName>
        <fullName evidence="8 9">GMP kinase</fullName>
    </alternativeName>
</protein>
<dbReference type="InterPro" id="IPR027417">
    <property type="entry name" value="P-loop_NTPase"/>
</dbReference>
<evidence type="ECO:0000256" key="5">
    <source>
        <dbReference type="ARBA" id="ARBA00022741"/>
    </source>
</evidence>
<dbReference type="HAMAP" id="MF_00328">
    <property type="entry name" value="Guanylate_kinase"/>
    <property type="match status" value="1"/>
</dbReference>
<keyword evidence="7 9" id="KW-0067">ATP-binding</keyword>